<evidence type="ECO:0000313" key="4">
    <source>
        <dbReference type="Proteomes" id="UP000053157"/>
    </source>
</evidence>
<sequence length="274" mass="28877">MRAAVGDVRREVKKAALVPSIVDAAAVTLLANVVLRVVALPFSDSLSLAQLPGVDTTATVHVAVPLALVLGLLVAVTEYTLRMWDPPVEQFEQVNPSVAEALRTARDTISSDTTSEMTLALYDDVITRLKSTSSVELLPTRRVFLTLVFALLLSVASIQVAIEDIQLDVPGGQAGDGGNELDAQDPSTELQNGSAILGDPEDVTAGSEELNATLSGVSGGSDDPSSSAAAYDSTGFSGESGVESQRAGYLEDDTLEEAELIRDYTLKIRDQDDE</sequence>
<dbReference type="AlphaFoldDB" id="A0A0W1R4E3"/>
<protein>
    <submittedName>
        <fullName evidence="3">Uncharacterized protein</fullName>
    </submittedName>
</protein>
<feature type="transmembrane region" description="Helical" evidence="2">
    <location>
        <begin position="143"/>
        <end position="162"/>
    </location>
</feature>
<organism evidence="3 4">
    <name type="scientific">Haloferax profundi</name>
    <dbReference type="NCBI Taxonomy" id="1544718"/>
    <lineage>
        <taxon>Archaea</taxon>
        <taxon>Methanobacteriati</taxon>
        <taxon>Methanobacteriota</taxon>
        <taxon>Stenosarchaea group</taxon>
        <taxon>Halobacteria</taxon>
        <taxon>Halobacteriales</taxon>
        <taxon>Haloferacaceae</taxon>
        <taxon>Haloferax</taxon>
    </lineage>
</organism>
<dbReference type="Pfam" id="PF24334">
    <property type="entry name" value="DUF7502"/>
    <property type="match status" value="1"/>
</dbReference>
<dbReference type="InterPro" id="IPR055925">
    <property type="entry name" value="DUF7502"/>
</dbReference>
<keyword evidence="2" id="KW-1133">Transmembrane helix</keyword>
<feature type="transmembrane region" description="Helical" evidence="2">
    <location>
        <begin position="62"/>
        <end position="81"/>
    </location>
</feature>
<gene>
    <name evidence="3" type="ORF">AUR66_04090</name>
</gene>
<feature type="region of interest" description="Disordered" evidence="1">
    <location>
        <begin position="173"/>
        <end position="251"/>
    </location>
</feature>
<evidence type="ECO:0000256" key="1">
    <source>
        <dbReference type="SAM" id="MobiDB-lite"/>
    </source>
</evidence>
<feature type="transmembrane region" description="Helical" evidence="2">
    <location>
        <begin position="21"/>
        <end position="42"/>
    </location>
</feature>
<feature type="compositionally biased region" description="Polar residues" evidence="1">
    <location>
        <begin position="185"/>
        <end position="194"/>
    </location>
</feature>
<keyword evidence="4" id="KW-1185">Reference proteome</keyword>
<accession>A0A0W1R4E3</accession>
<name>A0A0W1R4E3_9EURY</name>
<dbReference type="EMBL" id="LOPV01000699">
    <property type="protein sequence ID" value="KTG08270.1"/>
    <property type="molecule type" value="Genomic_DNA"/>
</dbReference>
<keyword evidence="2" id="KW-0472">Membrane</keyword>
<proteinExistence type="predicted"/>
<comment type="caution">
    <text evidence="3">The sequence shown here is derived from an EMBL/GenBank/DDBJ whole genome shotgun (WGS) entry which is preliminary data.</text>
</comment>
<feature type="compositionally biased region" description="Low complexity" evidence="1">
    <location>
        <begin position="220"/>
        <end position="233"/>
    </location>
</feature>
<reference evidence="3 4" key="1">
    <citation type="submission" date="2015-12" db="EMBL/GenBank/DDBJ databases">
        <title>Haloferax profundi sp. nov. isolated from the Discovery deep brine-seawater interface in the Red Sea.</title>
        <authorList>
            <person name="Zhang G."/>
            <person name="Stingl U."/>
            <person name="Rashid M."/>
        </authorList>
    </citation>
    <scope>NUCLEOTIDE SEQUENCE [LARGE SCALE GENOMIC DNA]</scope>
    <source>
        <strain evidence="3 4">SB29</strain>
    </source>
</reference>
<evidence type="ECO:0000313" key="3">
    <source>
        <dbReference type="EMBL" id="KTG08270.1"/>
    </source>
</evidence>
<evidence type="ECO:0000256" key="2">
    <source>
        <dbReference type="SAM" id="Phobius"/>
    </source>
</evidence>
<keyword evidence="2" id="KW-0812">Transmembrane</keyword>
<dbReference type="Proteomes" id="UP000053157">
    <property type="component" value="Unassembled WGS sequence"/>
</dbReference>